<dbReference type="RefSeq" id="WP_092057704.1">
    <property type="nucleotide sequence ID" value="NZ_FOJJ01000037.1"/>
</dbReference>
<feature type="domain" description="PEGA" evidence="3">
    <location>
        <begin position="277"/>
        <end position="342"/>
    </location>
</feature>
<dbReference type="InterPro" id="IPR005534">
    <property type="entry name" value="Curli_assmbl/transp-comp_CsgG"/>
</dbReference>
<dbReference type="Pfam" id="PF08308">
    <property type="entry name" value="PEGA"/>
    <property type="match status" value="1"/>
</dbReference>
<dbReference type="Proteomes" id="UP000317155">
    <property type="component" value="Unassembled WGS sequence"/>
</dbReference>
<feature type="compositionally biased region" description="Polar residues" evidence="1">
    <location>
        <begin position="357"/>
        <end position="369"/>
    </location>
</feature>
<dbReference type="GO" id="GO:0030288">
    <property type="term" value="C:outer membrane-bounded periplasmic space"/>
    <property type="evidence" value="ECO:0007669"/>
    <property type="project" value="InterPro"/>
</dbReference>
<protein>
    <submittedName>
        <fullName evidence="4">PEGA domain-containing protein</fullName>
    </submittedName>
</protein>
<accession>A0A550JF80</accession>
<sequence>MRILAGIFLLLAFGLMPVSASAEFTKTKIAVLDFQMQGEEQENQDMGSIVAEWFITAMVKEGRFDVIERRLLQKILSEQQLVMTGVVDESSATQIGKLLGVKVIISGSVMKVREMLEVNARIIDVENASIIAAESVKSSTASRLQDLIVEMSAKIIRNFPLEGYVVDRDGKKVTLDLGSRSGVKPGMEFVVYREGEVIKHPKTGEVLDVERIHTGRVRIQTVLGKISEGEVLDEEADDAIKYGQLVSSAVIGGNGGRRQPATAAAASVKPAEDLPKGRLYVSSEPSGAKIRILNIGPVYREGMELAGGSYHIEVSAPGYRTDRQWLKLAAGEDRRVAVSLRPAPVEVSPPPTALVPKSQTPQARATAQPPTVAAKASAAKGESRYIKMLRSGNLRSKTDAGKLIVREGVKDTAVLDVVEQELLKGYQASGDDRGAVDAMAWLCKALGASGNGKYRSTLRTVAQKAPHRKLQKYAEQSLGQLR</sequence>
<dbReference type="EMBL" id="VJVV01000005">
    <property type="protein sequence ID" value="TRO81877.1"/>
    <property type="molecule type" value="Genomic_DNA"/>
</dbReference>
<dbReference type="InterPro" id="IPR038165">
    <property type="entry name" value="FlgT_C_sf"/>
</dbReference>
<dbReference type="AlphaFoldDB" id="A0A550JF80"/>
<keyword evidence="5" id="KW-1185">Reference proteome</keyword>
<dbReference type="SUPFAM" id="SSF52964">
    <property type="entry name" value="TolB, N-terminal domain"/>
    <property type="match status" value="1"/>
</dbReference>
<name>A0A550JF80_9BACT</name>
<feature type="region of interest" description="Disordered" evidence="1">
    <location>
        <begin position="344"/>
        <end position="369"/>
    </location>
</feature>
<evidence type="ECO:0000313" key="4">
    <source>
        <dbReference type="EMBL" id="TRO81877.1"/>
    </source>
</evidence>
<keyword evidence="2" id="KW-0732">Signal</keyword>
<evidence type="ECO:0000259" key="3">
    <source>
        <dbReference type="Pfam" id="PF08308"/>
    </source>
</evidence>
<dbReference type="OrthoDB" id="5410474at2"/>
<dbReference type="Gene3D" id="3.40.50.10610">
    <property type="entry name" value="ABC-type transport auxiliary lipoprotein component"/>
    <property type="match status" value="1"/>
</dbReference>
<comment type="caution">
    <text evidence="4">The sequence shown here is derived from an EMBL/GenBank/DDBJ whole genome shotgun (WGS) entry which is preliminary data.</text>
</comment>
<gene>
    <name evidence="4" type="ORF">FL622_08750</name>
</gene>
<organism evidence="4 5">
    <name type="scientific">Trichloromonas acetexigens</name>
    <dbReference type="NCBI Taxonomy" id="38815"/>
    <lineage>
        <taxon>Bacteria</taxon>
        <taxon>Pseudomonadati</taxon>
        <taxon>Thermodesulfobacteriota</taxon>
        <taxon>Desulfuromonadia</taxon>
        <taxon>Desulfuromonadales</taxon>
        <taxon>Trichloromonadaceae</taxon>
        <taxon>Trichloromonas</taxon>
    </lineage>
</organism>
<proteinExistence type="predicted"/>
<dbReference type="Pfam" id="PF03783">
    <property type="entry name" value="CsgG"/>
    <property type="match status" value="1"/>
</dbReference>
<evidence type="ECO:0000256" key="2">
    <source>
        <dbReference type="SAM" id="SignalP"/>
    </source>
</evidence>
<reference evidence="4 5" key="1">
    <citation type="submission" date="2019-07" db="EMBL/GenBank/DDBJ databases">
        <title>Insights of Desulfuromonas acetexigens electromicrobiology.</title>
        <authorList>
            <person name="Katuri K."/>
            <person name="Sapireddy V."/>
            <person name="Shaw D.R."/>
            <person name="Saikaly P."/>
        </authorList>
    </citation>
    <scope>NUCLEOTIDE SEQUENCE [LARGE SCALE GENOMIC DNA]</scope>
    <source>
        <strain evidence="4 5">2873</strain>
    </source>
</reference>
<evidence type="ECO:0000313" key="5">
    <source>
        <dbReference type="Proteomes" id="UP000317155"/>
    </source>
</evidence>
<dbReference type="Gene3D" id="2.40.10.410">
    <property type="entry name" value="FlgT, C-terminal domain"/>
    <property type="match status" value="1"/>
</dbReference>
<feature type="signal peptide" evidence="2">
    <location>
        <begin position="1"/>
        <end position="22"/>
    </location>
</feature>
<feature type="chain" id="PRO_5021769077" evidence="2">
    <location>
        <begin position="23"/>
        <end position="482"/>
    </location>
</feature>
<evidence type="ECO:0000256" key="1">
    <source>
        <dbReference type="SAM" id="MobiDB-lite"/>
    </source>
</evidence>
<dbReference type="InterPro" id="IPR013229">
    <property type="entry name" value="PEGA"/>
</dbReference>